<organism evidence="1 2">
    <name type="scientific">Spirosoma foliorum</name>
    <dbReference type="NCBI Taxonomy" id="2710596"/>
    <lineage>
        <taxon>Bacteria</taxon>
        <taxon>Pseudomonadati</taxon>
        <taxon>Bacteroidota</taxon>
        <taxon>Cytophagia</taxon>
        <taxon>Cytophagales</taxon>
        <taxon>Cytophagaceae</taxon>
        <taxon>Spirosoma</taxon>
    </lineage>
</organism>
<evidence type="ECO:0000313" key="2">
    <source>
        <dbReference type="Proteomes" id="UP000515369"/>
    </source>
</evidence>
<proteinExistence type="predicted"/>
<accession>A0A7G5H4U5</accession>
<gene>
    <name evidence="1" type="ORF">H3H32_15200</name>
</gene>
<reference evidence="1 2" key="1">
    <citation type="submission" date="2020-07" db="EMBL/GenBank/DDBJ databases">
        <title>Spirosoma foliorum sp. nov., isolated from the leaves on the Nejang mountain Korea, Republic of.</title>
        <authorList>
            <person name="Ho H."/>
            <person name="Lee Y.-J."/>
            <person name="Nurcahyanto D.-A."/>
            <person name="Kim S.-G."/>
        </authorList>
    </citation>
    <scope>NUCLEOTIDE SEQUENCE [LARGE SCALE GENOMIC DNA]</scope>
    <source>
        <strain evidence="1 2">PL0136</strain>
    </source>
</reference>
<dbReference type="Proteomes" id="UP000515369">
    <property type="component" value="Chromosome"/>
</dbReference>
<keyword evidence="2" id="KW-1185">Reference proteome</keyword>
<dbReference type="AlphaFoldDB" id="A0A7G5H4U5"/>
<sequence length="97" mass="10936">MATEIVSNYKNLVAHIGSLIDVAGYRNDYIAKKIGISPVSFATKKKRNNFSVDEVEKIIQLIENEDVDDYLMAKIMEARADEPTISLADLKTQMGWK</sequence>
<dbReference type="KEGG" id="sfol:H3H32_15200"/>
<name>A0A7G5H4U5_9BACT</name>
<dbReference type="RefSeq" id="WP_182463509.1">
    <property type="nucleotide sequence ID" value="NZ_CP059732.1"/>
</dbReference>
<protein>
    <submittedName>
        <fullName evidence="1">Uncharacterized protein</fullName>
    </submittedName>
</protein>
<evidence type="ECO:0000313" key="1">
    <source>
        <dbReference type="EMBL" id="QMW06137.1"/>
    </source>
</evidence>
<dbReference type="EMBL" id="CP059732">
    <property type="protein sequence ID" value="QMW06137.1"/>
    <property type="molecule type" value="Genomic_DNA"/>
</dbReference>